<dbReference type="InterPro" id="IPR001387">
    <property type="entry name" value="Cro/C1-type_HTH"/>
</dbReference>
<keyword evidence="1" id="KW-0238">DNA-binding</keyword>
<feature type="coiled-coil region" evidence="2">
    <location>
        <begin position="64"/>
        <end position="91"/>
    </location>
</feature>
<dbReference type="InterPro" id="IPR011990">
    <property type="entry name" value="TPR-like_helical_dom_sf"/>
</dbReference>
<gene>
    <name evidence="4" type="ORF">EI71_00214</name>
</gene>
<protein>
    <submittedName>
        <fullName evidence="4">Helix-turn-helix protein</fullName>
    </submittedName>
</protein>
<dbReference type="Pfam" id="PF01381">
    <property type="entry name" value="HTH_3"/>
    <property type="match status" value="1"/>
</dbReference>
<dbReference type="EMBL" id="QXEV01000002">
    <property type="protein sequence ID" value="RIA78266.1"/>
    <property type="molecule type" value="Genomic_DNA"/>
</dbReference>
<dbReference type="CDD" id="cd00093">
    <property type="entry name" value="HTH_XRE"/>
    <property type="match status" value="1"/>
</dbReference>
<evidence type="ECO:0000259" key="3">
    <source>
        <dbReference type="PROSITE" id="PS50943"/>
    </source>
</evidence>
<dbReference type="Proteomes" id="UP000266506">
    <property type="component" value="Unassembled WGS sequence"/>
</dbReference>
<accession>A0A397S0D9</accession>
<evidence type="ECO:0000256" key="1">
    <source>
        <dbReference type="ARBA" id="ARBA00023125"/>
    </source>
</evidence>
<dbReference type="PROSITE" id="PS50943">
    <property type="entry name" value="HTH_CROC1"/>
    <property type="match status" value="1"/>
</dbReference>
<dbReference type="SUPFAM" id="SSF47413">
    <property type="entry name" value="lambda repressor-like DNA-binding domains"/>
    <property type="match status" value="1"/>
</dbReference>
<dbReference type="SMART" id="SM00530">
    <property type="entry name" value="HTH_XRE"/>
    <property type="match status" value="1"/>
</dbReference>
<evidence type="ECO:0000313" key="4">
    <source>
        <dbReference type="EMBL" id="RIA78266.1"/>
    </source>
</evidence>
<dbReference type="Gene3D" id="1.10.260.40">
    <property type="entry name" value="lambda repressor-like DNA-binding domains"/>
    <property type="match status" value="1"/>
</dbReference>
<keyword evidence="5" id="KW-1185">Reference proteome</keyword>
<dbReference type="PANTHER" id="PTHR46558:SF11">
    <property type="entry name" value="HTH-TYPE TRANSCRIPTIONAL REGULATOR XRE"/>
    <property type="match status" value="1"/>
</dbReference>
<proteinExistence type="predicted"/>
<dbReference type="Gene3D" id="1.25.40.10">
    <property type="entry name" value="Tetratricopeptide repeat domain"/>
    <property type="match status" value="1"/>
</dbReference>
<comment type="caution">
    <text evidence="4">The sequence shown here is derived from an EMBL/GenBank/DDBJ whole genome shotgun (WGS) entry which is preliminary data.</text>
</comment>
<sequence>MTLGENITKFRKEKRMTQEMLADSLGVTFAAVSKWERGVATPDLDLIISMATIFQVSVDTLIGYEMKDNSIKEAEKRVNECIKEMKYQEAVQICNSMLARYPNNFYVVYNTAEVYYLAAVKFGKDELICKCIDLYEHAIILLNQNDDPAINETSIRSRIALCYISTGDARKGIEMLKKCNVNDSFSPKIAYSYVTKLDYENSELEPYLISAFNESISSTLLTTFSYLMYFDKNKQYKKGIKVCNLVMNYLTEMKEDKESYNYFEKFIPYLYTWLALFEYKLGENTYNEKLQEAKRLAIIFDKAPTNIIKDLIFCVPSKTTSIGEDNLGNTAVLSCLKIIEKYKEMVKEWELIEV</sequence>
<dbReference type="AlphaFoldDB" id="A0A397S0D9"/>
<dbReference type="InParanoid" id="A0A397S0D9"/>
<evidence type="ECO:0000256" key="2">
    <source>
        <dbReference type="SAM" id="Coils"/>
    </source>
</evidence>
<dbReference type="PANTHER" id="PTHR46558">
    <property type="entry name" value="TRACRIPTIONAL REGULATORY PROTEIN-RELATED-RELATED"/>
    <property type="match status" value="1"/>
</dbReference>
<dbReference type="SUPFAM" id="SSF48452">
    <property type="entry name" value="TPR-like"/>
    <property type="match status" value="1"/>
</dbReference>
<keyword evidence="2" id="KW-0175">Coiled coil</keyword>
<dbReference type="InterPro" id="IPR010982">
    <property type="entry name" value="Lambda_DNA-bd_dom_sf"/>
</dbReference>
<feature type="domain" description="HTH cro/C1-type" evidence="3">
    <location>
        <begin position="7"/>
        <end position="61"/>
    </location>
</feature>
<organism evidence="4 5">
    <name type="scientific">Anaeroplasma bactoclasticum</name>
    <dbReference type="NCBI Taxonomy" id="2088"/>
    <lineage>
        <taxon>Bacteria</taxon>
        <taxon>Bacillati</taxon>
        <taxon>Mycoplasmatota</taxon>
        <taxon>Mollicutes</taxon>
        <taxon>Anaeroplasmatales</taxon>
        <taxon>Anaeroplasmataceae</taxon>
        <taxon>Anaeroplasma</taxon>
    </lineage>
</organism>
<name>A0A397S0D9_9MOLU</name>
<evidence type="ECO:0000313" key="5">
    <source>
        <dbReference type="Proteomes" id="UP000266506"/>
    </source>
</evidence>
<reference evidence="4 5" key="1">
    <citation type="submission" date="2018-08" db="EMBL/GenBank/DDBJ databases">
        <title>Genomic Encyclopedia of Archaeal and Bacterial Type Strains, Phase II (KMG-II): from individual species to whole genera.</title>
        <authorList>
            <person name="Goeker M."/>
        </authorList>
    </citation>
    <scope>NUCLEOTIDE SEQUENCE [LARGE SCALE GENOMIC DNA]</scope>
    <source>
        <strain evidence="4 5">ATCC 27112</strain>
    </source>
</reference>
<dbReference type="RefSeq" id="WP_162849643.1">
    <property type="nucleotide sequence ID" value="NZ_QXEV01000002.1"/>
</dbReference>
<dbReference type="GO" id="GO:0003677">
    <property type="term" value="F:DNA binding"/>
    <property type="evidence" value="ECO:0007669"/>
    <property type="project" value="UniProtKB-KW"/>
</dbReference>